<dbReference type="Pfam" id="PF05421">
    <property type="entry name" value="DUF751"/>
    <property type="match status" value="1"/>
</dbReference>
<proteinExistence type="inferred from homology"/>
<accession>A0AAQ3NJK5</accession>
<protein>
    <recommendedName>
        <fullName evidence="3">Uncharacterized protein ycf33</fullName>
    </recommendedName>
</protein>
<comment type="similarity">
    <text evidence="2">Belongs to the ycf33 family.</text>
</comment>
<keyword evidence="4" id="KW-0934">Plastid</keyword>
<evidence type="ECO:0000256" key="1">
    <source>
        <dbReference type="ARBA" id="ARBA00004474"/>
    </source>
</evidence>
<keyword evidence="5" id="KW-0472">Membrane</keyword>
<feature type="transmembrane region" description="Helical" evidence="5">
    <location>
        <begin position="104"/>
        <end position="124"/>
    </location>
</feature>
<keyword evidence="7" id="KW-1185">Reference proteome</keyword>
<dbReference type="Proteomes" id="UP001374535">
    <property type="component" value="Chromosome 5"/>
</dbReference>
<gene>
    <name evidence="6" type="ORF">V8G54_014706</name>
</gene>
<comment type="subcellular location">
    <subcellularLocation>
        <location evidence="1">Plastid</location>
    </subcellularLocation>
</comment>
<dbReference type="AlphaFoldDB" id="A0AAQ3NJK5"/>
<dbReference type="InterPro" id="IPR008470">
    <property type="entry name" value="Uncharacterised_Ycf33"/>
</dbReference>
<keyword evidence="5" id="KW-1133">Transmembrane helix</keyword>
<evidence type="ECO:0000313" key="6">
    <source>
        <dbReference type="EMBL" id="WVZ10176.1"/>
    </source>
</evidence>
<name>A0AAQ3NJK5_VIGMU</name>
<dbReference type="PANTHER" id="PTHR36049">
    <property type="entry name" value="TRANSMEMBRANE PROTEIN"/>
    <property type="match status" value="1"/>
</dbReference>
<evidence type="ECO:0000313" key="7">
    <source>
        <dbReference type="Proteomes" id="UP001374535"/>
    </source>
</evidence>
<feature type="transmembrane region" description="Helical" evidence="5">
    <location>
        <begin position="131"/>
        <end position="157"/>
    </location>
</feature>
<evidence type="ECO:0000256" key="4">
    <source>
        <dbReference type="ARBA" id="ARBA00022640"/>
    </source>
</evidence>
<dbReference type="GO" id="GO:0009536">
    <property type="term" value="C:plastid"/>
    <property type="evidence" value="ECO:0007669"/>
    <property type="project" value="UniProtKB-SubCell"/>
</dbReference>
<sequence>MNSVKLRPELHIPISSSNPSLCVKPIKFLVVSSYGKSLKHPPSKFALSLRENRRDQKGISNSSVVIMGAVCVGILAVILSEEKALALGPEGPLVEEFWDNVRRYGLYALTVSTGALYTIFRPILDLLRNPVSAIFILVLFGGSLYLVSQVLSAMVGVSEFSYDYGY</sequence>
<evidence type="ECO:0000256" key="3">
    <source>
        <dbReference type="ARBA" id="ARBA00021584"/>
    </source>
</evidence>
<dbReference type="EMBL" id="CP144696">
    <property type="protein sequence ID" value="WVZ10176.1"/>
    <property type="molecule type" value="Genomic_DNA"/>
</dbReference>
<evidence type="ECO:0000256" key="2">
    <source>
        <dbReference type="ARBA" id="ARBA00010985"/>
    </source>
</evidence>
<evidence type="ECO:0000256" key="5">
    <source>
        <dbReference type="SAM" id="Phobius"/>
    </source>
</evidence>
<dbReference type="PANTHER" id="PTHR36049:SF3">
    <property type="match status" value="1"/>
</dbReference>
<reference evidence="6 7" key="1">
    <citation type="journal article" date="2023" name="Life. Sci Alliance">
        <title>Evolutionary insights into 3D genome organization and epigenetic landscape of Vigna mungo.</title>
        <authorList>
            <person name="Junaid A."/>
            <person name="Singh B."/>
            <person name="Bhatia S."/>
        </authorList>
    </citation>
    <scope>NUCLEOTIDE SEQUENCE [LARGE SCALE GENOMIC DNA]</scope>
    <source>
        <strain evidence="6">Urdbean</strain>
    </source>
</reference>
<keyword evidence="5" id="KW-0812">Transmembrane</keyword>
<feature type="transmembrane region" description="Helical" evidence="5">
    <location>
        <begin position="59"/>
        <end position="79"/>
    </location>
</feature>
<organism evidence="6 7">
    <name type="scientific">Vigna mungo</name>
    <name type="common">Black gram</name>
    <name type="synonym">Phaseolus mungo</name>
    <dbReference type="NCBI Taxonomy" id="3915"/>
    <lineage>
        <taxon>Eukaryota</taxon>
        <taxon>Viridiplantae</taxon>
        <taxon>Streptophyta</taxon>
        <taxon>Embryophyta</taxon>
        <taxon>Tracheophyta</taxon>
        <taxon>Spermatophyta</taxon>
        <taxon>Magnoliopsida</taxon>
        <taxon>eudicotyledons</taxon>
        <taxon>Gunneridae</taxon>
        <taxon>Pentapetalae</taxon>
        <taxon>rosids</taxon>
        <taxon>fabids</taxon>
        <taxon>Fabales</taxon>
        <taxon>Fabaceae</taxon>
        <taxon>Papilionoideae</taxon>
        <taxon>50 kb inversion clade</taxon>
        <taxon>NPAAA clade</taxon>
        <taxon>indigoferoid/millettioid clade</taxon>
        <taxon>Phaseoleae</taxon>
        <taxon>Vigna</taxon>
    </lineage>
</organism>